<dbReference type="InterPro" id="IPR036875">
    <property type="entry name" value="Znf_CCHC_sf"/>
</dbReference>
<proteinExistence type="predicted"/>
<keyword evidence="4" id="KW-1185">Reference proteome</keyword>
<dbReference type="EMBL" id="GL444964">
    <property type="protein sequence ID" value="EFN60343.1"/>
    <property type="molecule type" value="Genomic_DNA"/>
</dbReference>
<keyword evidence="1" id="KW-0479">Metal-binding</keyword>
<evidence type="ECO:0000256" key="1">
    <source>
        <dbReference type="PROSITE-ProRule" id="PRU00047"/>
    </source>
</evidence>
<dbReference type="SUPFAM" id="SSF57756">
    <property type="entry name" value="Retrovirus zinc finger-like domains"/>
    <property type="match status" value="1"/>
</dbReference>
<gene>
    <name evidence="3" type="ORF">EAG_10078</name>
</gene>
<evidence type="ECO:0000313" key="3">
    <source>
        <dbReference type="EMBL" id="EFN60343.1"/>
    </source>
</evidence>
<dbReference type="InterPro" id="IPR001878">
    <property type="entry name" value="Znf_CCHC"/>
</dbReference>
<dbReference type="GO" id="GO:0008270">
    <property type="term" value="F:zinc ion binding"/>
    <property type="evidence" value="ECO:0007669"/>
    <property type="project" value="UniProtKB-KW"/>
</dbReference>
<dbReference type="InParanoid" id="E2B1U6"/>
<feature type="domain" description="CCHC-type" evidence="2">
    <location>
        <begin position="152"/>
        <end position="167"/>
    </location>
</feature>
<dbReference type="SMART" id="SM00343">
    <property type="entry name" value="ZnF_C2HC"/>
    <property type="match status" value="2"/>
</dbReference>
<reference evidence="3 4" key="1">
    <citation type="journal article" date="2010" name="Science">
        <title>Genomic comparison of the ants Camponotus floridanus and Harpegnathos saltator.</title>
        <authorList>
            <person name="Bonasio R."/>
            <person name="Zhang G."/>
            <person name="Ye C."/>
            <person name="Mutti N.S."/>
            <person name="Fang X."/>
            <person name="Qin N."/>
            <person name="Donahue G."/>
            <person name="Yang P."/>
            <person name="Li Q."/>
            <person name="Li C."/>
            <person name="Zhang P."/>
            <person name="Huang Z."/>
            <person name="Berger S.L."/>
            <person name="Reinberg D."/>
            <person name="Wang J."/>
            <person name="Liebig J."/>
        </authorList>
    </citation>
    <scope>NUCLEOTIDE SEQUENCE [LARGE SCALE GENOMIC DNA]</scope>
    <source>
        <strain evidence="4">C129</strain>
    </source>
</reference>
<keyword evidence="1" id="KW-0862">Zinc</keyword>
<dbReference type="GO" id="GO:0003676">
    <property type="term" value="F:nucleic acid binding"/>
    <property type="evidence" value="ECO:0007669"/>
    <property type="project" value="InterPro"/>
</dbReference>
<dbReference type="Proteomes" id="UP000000311">
    <property type="component" value="Unassembled WGS sequence"/>
</dbReference>
<name>E2B1U6_CAMFO</name>
<evidence type="ECO:0000259" key="2">
    <source>
        <dbReference type="PROSITE" id="PS50158"/>
    </source>
</evidence>
<sequence length="167" mass="18346">VRRGISGNAIIEIHGPDNALKADRLASEIQRVLQEEAYVSRPTITGEIKLIGMDESISKEEIIEAVSTTGNCKPSEVRSGKIGRTRNGAGIVWVQCPKTAAILLTEKKRIPIGWSTVRVESLKKRPLQCHRCWQIGHVRVNCKSSKDHSGSCFRCGKTGHSVSTCKN</sequence>
<organism evidence="4">
    <name type="scientific">Camponotus floridanus</name>
    <name type="common">Florida carpenter ant</name>
    <dbReference type="NCBI Taxonomy" id="104421"/>
    <lineage>
        <taxon>Eukaryota</taxon>
        <taxon>Metazoa</taxon>
        <taxon>Ecdysozoa</taxon>
        <taxon>Arthropoda</taxon>
        <taxon>Hexapoda</taxon>
        <taxon>Insecta</taxon>
        <taxon>Pterygota</taxon>
        <taxon>Neoptera</taxon>
        <taxon>Endopterygota</taxon>
        <taxon>Hymenoptera</taxon>
        <taxon>Apocrita</taxon>
        <taxon>Aculeata</taxon>
        <taxon>Formicoidea</taxon>
        <taxon>Formicidae</taxon>
        <taxon>Formicinae</taxon>
        <taxon>Camponotus</taxon>
    </lineage>
</organism>
<keyword evidence="1" id="KW-0863">Zinc-finger</keyword>
<dbReference type="OMA" id="IPIGWST"/>
<dbReference type="Gene3D" id="4.10.60.10">
    <property type="entry name" value="Zinc finger, CCHC-type"/>
    <property type="match status" value="1"/>
</dbReference>
<dbReference type="PROSITE" id="PS50158">
    <property type="entry name" value="ZF_CCHC"/>
    <property type="match status" value="1"/>
</dbReference>
<evidence type="ECO:0000313" key="4">
    <source>
        <dbReference type="Proteomes" id="UP000000311"/>
    </source>
</evidence>
<feature type="non-terminal residue" evidence="3">
    <location>
        <position position="167"/>
    </location>
</feature>
<dbReference type="AlphaFoldDB" id="E2B1U6"/>
<accession>E2B1U6</accession>
<dbReference type="OrthoDB" id="7554612at2759"/>
<feature type="non-terminal residue" evidence="3">
    <location>
        <position position="1"/>
    </location>
</feature>
<protein>
    <recommendedName>
        <fullName evidence="2">CCHC-type domain-containing protein</fullName>
    </recommendedName>
</protein>